<dbReference type="Proteomes" id="UP000011087">
    <property type="component" value="Unassembled WGS sequence"/>
</dbReference>
<dbReference type="InterPro" id="IPR011051">
    <property type="entry name" value="RmlC_Cupin_sf"/>
</dbReference>
<dbReference type="KEGG" id="gtt:GUITHDRAFT_161708"/>
<keyword evidence="4" id="KW-1185">Reference proteome</keyword>
<evidence type="ECO:0000313" key="3">
    <source>
        <dbReference type="EnsemblProtists" id="EKX50760"/>
    </source>
</evidence>
<dbReference type="RefSeq" id="XP_005837740.1">
    <property type="nucleotide sequence ID" value="XM_005837683.1"/>
</dbReference>
<evidence type="ECO:0000256" key="1">
    <source>
        <dbReference type="SAM" id="SignalP"/>
    </source>
</evidence>
<evidence type="ECO:0000313" key="4">
    <source>
        <dbReference type="Proteomes" id="UP000011087"/>
    </source>
</evidence>
<reference evidence="4" key="2">
    <citation type="submission" date="2012-11" db="EMBL/GenBank/DDBJ databases">
        <authorList>
            <person name="Kuo A."/>
            <person name="Curtis B.A."/>
            <person name="Tanifuji G."/>
            <person name="Burki F."/>
            <person name="Gruber A."/>
            <person name="Irimia M."/>
            <person name="Maruyama S."/>
            <person name="Arias M.C."/>
            <person name="Ball S.G."/>
            <person name="Gile G.H."/>
            <person name="Hirakawa Y."/>
            <person name="Hopkins J.F."/>
            <person name="Rensing S.A."/>
            <person name="Schmutz J."/>
            <person name="Symeonidi A."/>
            <person name="Elias M."/>
            <person name="Eveleigh R.J."/>
            <person name="Herman E.K."/>
            <person name="Klute M.J."/>
            <person name="Nakayama T."/>
            <person name="Obornik M."/>
            <person name="Reyes-Prieto A."/>
            <person name="Armbrust E.V."/>
            <person name="Aves S.J."/>
            <person name="Beiko R.G."/>
            <person name="Coutinho P."/>
            <person name="Dacks J.B."/>
            <person name="Durnford D.G."/>
            <person name="Fast N.M."/>
            <person name="Green B.R."/>
            <person name="Grisdale C."/>
            <person name="Hempe F."/>
            <person name="Henrissat B."/>
            <person name="Hoppner M.P."/>
            <person name="Ishida K.-I."/>
            <person name="Kim E."/>
            <person name="Koreny L."/>
            <person name="Kroth P.G."/>
            <person name="Liu Y."/>
            <person name="Malik S.-B."/>
            <person name="Maier U.G."/>
            <person name="McRose D."/>
            <person name="Mock T."/>
            <person name="Neilson J.A."/>
            <person name="Onodera N.T."/>
            <person name="Poole A.M."/>
            <person name="Pritham E.J."/>
            <person name="Richards T.A."/>
            <person name="Rocap G."/>
            <person name="Roy S.W."/>
            <person name="Sarai C."/>
            <person name="Schaack S."/>
            <person name="Shirato S."/>
            <person name="Slamovits C.H."/>
            <person name="Spencer D.F."/>
            <person name="Suzuki S."/>
            <person name="Worden A.Z."/>
            <person name="Zauner S."/>
            <person name="Barry K."/>
            <person name="Bell C."/>
            <person name="Bharti A.K."/>
            <person name="Crow J.A."/>
            <person name="Grimwood J."/>
            <person name="Kramer R."/>
            <person name="Lindquist E."/>
            <person name="Lucas S."/>
            <person name="Salamov A."/>
            <person name="McFadden G.I."/>
            <person name="Lane C.E."/>
            <person name="Keeling P.J."/>
            <person name="Gray M.W."/>
            <person name="Grigoriev I.V."/>
            <person name="Archibald J.M."/>
        </authorList>
    </citation>
    <scope>NUCLEOTIDE SEQUENCE</scope>
    <source>
        <strain evidence="4">CCMP2712</strain>
    </source>
</reference>
<reference evidence="3" key="3">
    <citation type="submission" date="2015-06" db="UniProtKB">
        <authorList>
            <consortium name="EnsemblProtists"/>
        </authorList>
    </citation>
    <scope>IDENTIFICATION</scope>
</reference>
<dbReference type="EMBL" id="JH992977">
    <property type="protein sequence ID" value="EKX50760.1"/>
    <property type="molecule type" value="Genomic_DNA"/>
</dbReference>
<sequence length="261" mass="29127">MMFKSVLLLIVASLSLHLVSGFMGSLCGITCNLDEPGRQRSERIDVPCHPTRVLRRCARQLPKLKSSRSDENVGGDEQRMSLLTGNLVSEQVDKNLTRAIWTCGKGVSIELTYNDEEWHRVHEGEVAVTLTNADGVAMGKSLVVKEGQWLKTPANCRVRWTVIRSIKLQTTYAEPFRLVANGFILAPPLPKALFQSNQEQVQPSQPKSPQSYRKRISKFIERTRQGASAFLDDLSNPLSSIGKDVKSVTEMTPMFNQTGIK</sequence>
<dbReference type="PaxDb" id="55529-EKX50760"/>
<proteinExistence type="predicted"/>
<dbReference type="GeneID" id="17307437"/>
<evidence type="ECO:0000313" key="2">
    <source>
        <dbReference type="EMBL" id="EKX50760.1"/>
    </source>
</evidence>
<dbReference type="SUPFAM" id="SSF51182">
    <property type="entry name" value="RmlC-like cupins"/>
    <property type="match status" value="1"/>
</dbReference>
<dbReference type="Gene3D" id="2.60.120.10">
    <property type="entry name" value="Jelly Rolls"/>
    <property type="match status" value="1"/>
</dbReference>
<accession>L1JRE8</accession>
<dbReference type="EnsemblProtists" id="EKX50760">
    <property type="protein sequence ID" value="EKX50760"/>
    <property type="gene ID" value="GUITHDRAFT_161708"/>
</dbReference>
<keyword evidence="1" id="KW-0732">Signal</keyword>
<protein>
    <recommendedName>
        <fullName evidence="5">(S)-ureidoglycine aminohydrolase cupin domain-containing protein</fullName>
    </recommendedName>
</protein>
<gene>
    <name evidence="2" type="ORF">GUITHDRAFT_161708</name>
</gene>
<reference evidence="2 4" key="1">
    <citation type="journal article" date="2012" name="Nature">
        <title>Algal genomes reveal evolutionary mosaicism and the fate of nucleomorphs.</title>
        <authorList>
            <consortium name="DOE Joint Genome Institute"/>
            <person name="Curtis B.A."/>
            <person name="Tanifuji G."/>
            <person name="Burki F."/>
            <person name="Gruber A."/>
            <person name="Irimia M."/>
            <person name="Maruyama S."/>
            <person name="Arias M.C."/>
            <person name="Ball S.G."/>
            <person name="Gile G.H."/>
            <person name="Hirakawa Y."/>
            <person name="Hopkins J.F."/>
            <person name="Kuo A."/>
            <person name="Rensing S.A."/>
            <person name="Schmutz J."/>
            <person name="Symeonidi A."/>
            <person name="Elias M."/>
            <person name="Eveleigh R.J."/>
            <person name="Herman E.K."/>
            <person name="Klute M.J."/>
            <person name="Nakayama T."/>
            <person name="Obornik M."/>
            <person name="Reyes-Prieto A."/>
            <person name="Armbrust E.V."/>
            <person name="Aves S.J."/>
            <person name="Beiko R.G."/>
            <person name="Coutinho P."/>
            <person name="Dacks J.B."/>
            <person name="Durnford D.G."/>
            <person name="Fast N.M."/>
            <person name="Green B.R."/>
            <person name="Grisdale C.J."/>
            <person name="Hempel F."/>
            <person name="Henrissat B."/>
            <person name="Hoppner M.P."/>
            <person name="Ishida K."/>
            <person name="Kim E."/>
            <person name="Koreny L."/>
            <person name="Kroth P.G."/>
            <person name="Liu Y."/>
            <person name="Malik S.B."/>
            <person name="Maier U.G."/>
            <person name="McRose D."/>
            <person name="Mock T."/>
            <person name="Neilson J.A."/>
            <person name="Onodera N.T."/>
            <person name="Poole A.M."/>
            <person name="Pritham E.J."/>
            <person name="Richards T.A."/>
            <person name="Rocap G."/>
            <person name="Roy S.W."/>
            <person name="Sarai C."/>
            <person name="Schaack S."/>
            <person name="Shirato S."/>
            <person name="Slamovits C.H."/>
            <person name="Spencer D.F."/>
            <person name="Suzuki S."/>
            <person name="Worden A.Z."/>
            <person name="Zauner S."/>
            <person name="Barry K."/>
            <person name="Bell C."/>
            <person name="Bharti A.K."/>
            <person name="Crow J.A."/>
            <person name="Grimwood J."/>
            <person name="Kramer R."/>
            <person name="Lindquist E."/>
            <person name="Lucas S."/>
            <person name="Salamov A."/>
            <person name="McFadden G.I."/>
            <person name="Lane C.E."/>
            <person name="Keeling P.J."/>
            <person name="Gray M.W."/>
            <person name="Grigoriev I.V."/>
            <person name="Archibald J.M."/>
        </authorList>
    </citation>
    <scope>NUCLEOTIDE SEQUENCE</scope>
    <source>
        <strain evidence="2 4">CCMP2712</strain>
    </source>
</reference>
<dbReference type="InterPro" id="IPR014710">
    <property type="entry name" value="RmlC-like_jellyroll"/>
</dbReference>
<feature type="chain" id="PRO_5008771667" description="(S)-ureidoglycine aminohydrolase cupin domain-containing protein" evidence="1">
    <location>
        <begin position="22"/>
        <end position="261"/>
    </location>
</feature>
<name>L1JRE8_GUITC</name>
<organism evidence="2">
    <name type="scientific">Guillardia theta (strain CCMP2712)</name>
    <name type="common">Cryptophyte</name>
    <dbReference type="NCBI Taxonomy" id="905079"/>
    <lineage>
        <taxon>Eukaryota</taxon>
        <taxon>Cryptophyceae</taxon>
        <taxon>Pyrenomonadales</taxon>
        <taxon>Geminigeraceae</taxon>
        <taxon>Guillardia</taxon>
    </lineage>
</organism>
<feature type="signal peptide" evidence="1">
    <location>
        <begin position="1"/>
        <end position="21"/>
    </location>
</feature>
<evidence type="ECO:0008006" key="5">
    <source>
        <dbReference type="Google" id="ProtNLM"/>
    </source>
</evidence>
<dbReference type="HOGENOM" id="CLU_1067295_0_0_1"/>
<dbReference type="AlphaFoldDB" id="L1JRE8"/>